<dbReference type="InterPro" id="IPR002018">
    <property type="entry name" value="CarbesteraseB"/>
</dbReference>
<protein>
    <recommendedName>
        <fullName evidence="5">Carboxylesterase type B domain-containing protein</fullName>
    </recommendedName>
</protein>
<evidence type="ECO:0000256" key="1">
    <source>
        <dbReference type="ARBA" id="ARBA00005964"/>
    </source>
</evidence>
<evidence type="ECO:0000256" key="2">
    <source>
        <dbReference type="ARBA" id="ARBA00022487"/>
    </source>
</evidence>
<name>A0A8K0D9C2_IGNLU</name>
<dbReference type="PANTHER" id="PTHR43142:SF1">
    <property type="entry name" value="CARBOXYLIC ESTER HYDROLASE"/>
    <property type="match status" value="1"/>
</dbReference>
<feature type="domain" description="Carboxylesterase type B" evidence="5">
    <location>
        <begin position="3"/>
        <end position="526"/>
    </location>
</feature>
<keyword evidence="3" id="KW-0378">Hydrolase</keyword>
<reference evidence="6" key="1">
    <citation type="submission" date="2019-08" db="EMBL/GenBank/DDBJ databases">
        <title>The genome of the North American firefly Photinus pyralis.</title>
        <authorList>
            <consortium name="Photinus pyralis genome working group"/>
            <person name="Fallon T.R."/>
            <person name="Sander Lower S.E."/>
            <person name="Weng J.-K."/>
        </authorList>
    </citation>
    <scope>NUCLEOTIDE SEQUENCE</scope>
    <source>
        <strain evidence="6">TRF0915ILg1</strain>
        <tissue evidence="6">Whole body</tissue>
    </source>
</reference>
<organism evidence="6 7">
    <name type="scientific">Ignelater luminosus</name>
    <name type="common">Cucubano</name>
    <name type="synonym">Pyrophorus luminosus</name>
    <dbReference type="NCBI Taxonomy" id="2038154"/>
    <lineage>
        <taxon>Eukaryota</taxon>
        <taxon>Metazoa</taxon>
        <taxon>Ecdysozoa</taxon>
        <taxon>Arthropoda</taxon>
        <taxon>Hexapoda</taxon>
        <taxon>Insecta</taxon>
        <taxon>Pterygota</taxon>
        <taxon>Neoptera</taxon>
        <taxon>Endopterygota</taxon>
        <taxon>Coleoptera</taxon>
        <taxon>Polyphaga</taxon>
        <taxon>Elateriformia</taxon>
        <taxon>Elateroidea</taxon>
        <taxon>Elateridae</taxon>
        <taxon>Agrypninae</taxon>
        <taxon>Pyrophorini</taxon>
        <taxon>Ignelater</taxon>
    </lineage>
</organism>
<evidence type="ECO:0000256" key="4">
    <source>
        <dbReference type="ARBA" id="ARBA00023180"/>
    </source>
</evidence>
<evidence type="ECO:0000313" key="6">
    <source>
        <dbReference type="EMBL" id="KAF2898717.1"/>
    </source>
</evidence>
<proteinExistence type="inferred from homology"/>
<keyword evidence="7" id="KW-1185">Reference proteome</keyword>
<keyword evidence="2" id="KW-0719">Serine esterase</keyword>
<dbReference type="InterPro" id="IPR019819">
    <property type="entry name" value="Carboxylesterase_B_CS"/>
</dbReference>
<comment type="caution">
    <text evidence="6">The sequence shown here is derived from an EMBL/GenBank/DDBJ whole genome shotgun (WGS) entry which is preliminary data.</text>
</comment>
<dbReference type="PROSITE" id="PS00941">
    <property type="entry name" value="CARBOXYLESTERASE_B_2"/>
    <property type="match status" value="1"/>
</dbReference>
<dbReference type="Gene3D" id="3.40.50.1820">
    <property type="entry name" value="alpha/beta hydrolase"/>
    <property type="match status" value="1"/>
</dbReference>
<dbReference type="AlphaFoldDB" id="A0A8K0D9C2"/>
<sequence length="539" mass="60898">MSQDPIVNTEEGRLCGRICYDYTGGQYFSFQGIPYARPPIGKLRFKAPQPPEPWTGIRDATTEGNVCYHRSEFKHRGHIGSDDCLFLNVYTPELPIKNGTELKPVMFWIHGGAYQYGSGNTDMYGPDYLISEDVVIVTINYRFGLLGFLSLEDASLGVPGNAGLKDQVMALKWVQRNIKQFCGDPNNVTIFGQSCGGASVHYLTLSPMTKGLFHRAIIQSGVGMQYWTKGQPAASAIAKALKLNDVNEREILRILQNMSVEELFKVQEKLPLALVAFKKRVIGFVIEKQTNEPAFLSEDPVNLIKSGRYHHVPLIIGYTSREGIYYAIYTRDKYGTVKVSNNLKPNIPHTLKFQVGSELCKAIAAKMKDFYYGEEEPENEKNIDNIYLMHTDVNFHNAMWNSIKHLSLTSSAPVYFYIMSLNSKLNIYKNIGKIHHSGACHGDDLGYLFKTNLTPKDLGIIEKEGIKRFTTLWTNFAKTGDPNPKRKDSLINVTWEPIEKDKLNYLNIGENLTVGVNPDARRMQFWDEIYALSDTNAKL</sequence>
<keyword evidence="4" id="KW-0325">Glycoprotein</keyword>
<dbReference type="Pfam" id="PF00135">
    <property type="entry name" value="COesterase"/>
    <property type="match status" value="1"/>
</dbReference>
<evidence type="ECO:0000259" key="5">
    <source>
        <dbReference type="Pfam" id="PF00135"/>
    </source>
</evidence>
<dbReference type="GO" id="GO:0052689">
    <property type="term" value="F:carboxylic ester hydrolase activity"/>
    <property type="evidence" value="ECO:0007669"/>
    <property type="project" value="UniProtKB-KW"/>
</dbReference>
<accession>A0A8K0D9C2</accession>
<dbReference type="OrthoDB" id="19653at2759"/>
<dbReference type="SUPFAM" id="SSF53474">
    <property type="entry name" value="alpha/beta-Hydrolases"/>
    <property type="match status" value="1"/>
</dbReference>
<dbReference type="EMBL" id="VTPC01003336">
    <property type="protein sequence ID" value="KAF2898717.1"/>
    <property type="molecule type" value="Genomic_DNA"/>
</dbReference>
<evidence type="ECO:0000256" key="3">
    <source>
        <dbReference type="ARBA" id="ARBA00022801"/>
    </source>
</evidence>
<dbReference type="Proteomes" id="UP000801492">
    <property type="component" value="Unassembled WGS sequence"/>
</dbReference>
<comment type="similarity">
    <text evidence="1">Belongs to the type-B carboxylesterase/lipase family.</text>
</comment>
<dbReference type="InterPro" id="IPR029058">
    <property type="entry name" value="AB_hydrolase_fold"/>
</dbReference>
<dbReference type="PANTHER" id="PTHR43142">
    <property type="entry name" value="CARBOXYLIC ESTER HYDROLASE"/>
    <property type="match status" value="1"/>
</dbReference>
<gene>
    <name evidence="6" type="ORF">ILUMI_07462</name>
</gene>
<evidence type="ECO:0000313" key="7">
    <source>
        <dbReference type="Proteomes" id="UP000801492"/>
    </source>
</evidence>